<dbReference type="SFLD" id="SFLDG01386">
    <property type="entry name" value="main_SPASM_domain-containing"/>
    <property type="match status" value="1"/>
</dbReference>
<keyword evidence="6" id="KW-0411">Iron-sulfur</keyword>
<reference evidence="8 9" key="1">
    <citation type="submission" date="2020-08" db="EMBL/GenBank/DDBJ databases">
        <title>Genome public.</title>
        <authorList>
            <person name="Liu C."/>
            <person name="Sun Q."/>
        </authorList>
    </citation>
    <scope>NUCLEOTIDE SEQUENCE [LARGE SCALE GENOMIC DNA]</scope>
    <source>
        <strain evidence="8 9">NSJ-56</strain>
    </source>
</reference>
<dbReference type="PROSITE" id="PS51918">
    <property type="entry name" value="RADICAL_SAM"/>
    <property type="match status" value="1"/>
</dbReference>
<dbReference type="RefSeq" id="WP_099294150.1">
    <property type="nucleotide sequence ID" value="NZ_JACOOH010000009.1"/>
</dbReference>
<dbReference type="InterPro" id="IPR007197">
    <property type="entry name" value="rSAM"/>
</dbReference>
<accession>A0ABR7D6L5</accession>
<keyword evidence="3" id="KW-0949">S-adenosyl-L-methionine</keyword>
<protein>
    <submittedName>
        <fullName evidence="8">TIGR04133 family radical SAM/SPASM protein</fullName>
    </submittedName>
</protein>
<evidence type="ECO:0000313" key="9">
    <source>
        <dbReference type="Proteomes" id="UP000646484"/>
    </source>
</evidence>
<dbReference type="SFLD" id="SFLDG01067">
    <property type="entry name" value="SPASM/twitch_domain_containing"/>
    <property type="match status" value="1"/>
</dbReference>
<evidence type="ECO:0000256" key="1">
    <source>
        <dbReference type="ARBA" id="ARBA00001966"/>
    </source>
</evidence>
<keyword evidence="4" id="KW-0479">Metal-binding</keyword>
<dbReference type="SUPFAM" id="SSF102114">
    <property type="entry name" value="Radical SAM enzymes"/>
    <property type="match status" value="1"/>
</dbReference>
<evidence type="ECO:0000256" key="2">
    <source>
        <dbReference type="ARBA" id="ARBA00022485"/>
    </source>
</evidence>
<evidence type="ECO:0000256" key="3">
    <source>
        <dbReference type="ARBA" id="ARBA00022691"/>
    </source>
</evidence>
<dbReference type="NCBIfam" id="TIGR04133">
    <property type="entry name" value="rSAM_w_lipo"/>
    <property type="match status" value="1"/>
</dbReference>
<dbReference type="Gene3D" id="3.20.20.70">
    <property type="entry name" value="Aldolase class I"/>
    <property type="match status" value="1"/>
</dbReference>
<dbReference type="InterPro" id="IPR026404">
    <property type="entry name" value="rSAM_w_lipo"/>
</dbReference>
<dbReference type="InterPro" id="IPR013785">
    <property type="entry name" value="Aldolase_TIM"/>
</dbReference>
<keyword evidence="5" id="KW-0408">Iron</keyword>
<dbReference type="NCBIfam" id="TIGR04085">
    <property type="entry name" value="rSAM_more_4Fe4S"/>
    <property type="match status" value="1"/>
</dbReference>
<feature type="domain" description="Radical SAM core" evidence="7">
    <location>
        <begin position="26"/>
        <end position="240"/>
    </location>
</feature>
<proteinExistence type="predicted"/>
<dbReference type="Pfam" id="PF04055">
    <property type="entry name" value="Radical_SAM"/>
    <property type="match status" value="1"/>
</dbReference>
<comment type="cofactor">
    <cofactor evidence="1">
        <name>[4Fe-4S] cluster</name>
        <dbReference type="ChEBI" id="CHEBI:49883"/>
    </cofactor>
</comment>
<dbReference type="CDD" id="cd01335">
    <property type="entry name" value="Radical_SAM"/>
    <property type="match status" value="1"/>
</dbReference>
<dbReference type="InterPro" id="IPR050377">
    <property type="entry name" value="Radical_SAM_PqqE_MftC-like"/>
</dbReference>
<keyword evidence="2" id="KW-0004">4Fe-4S</keyword>
<dbReference type="PANTHER" id="PTHR11228">
    <property type="entry name" value="RADICAL SAM DOMAIN PROTEIN"/>
    <property type="match status" value="1"/>
</dbReference>
<organism evidence="8 9">
    <name type="scientific">Butyricimonas hominis</name>
    <dbReference type="NCBI Taxonomy" id="2763032"/>
    <lineage>
        <taxon>Bacteria</taxon>
        <taxon>Pseudomonadati</taxon>
        <taxon>Bacteroidota</taxon>
        <taxon>Bacteroidia</taxon>
        <taxon>Bacteroidales</taxon>
        <taxon>Odoribacteraceae</taxon>
        <taxon>Butyricimonas</taxon>
    </lineage>
</organism>
<dbReference type="PIRSF" id="PIRSF037420">
    <property type="entry name" value="PQQ_syn_pqqE"/>
    <property type="match status" value="1"/>
</dbReference>
<dbReference type="InterPro" id="IPR058240">
    <property type="entry name" value="rSAM_sf"/>
</dbReference>
<dbReference type="InterPro" id="IPR023885">
    <property type="entry name" value="4Fe4S-binding_SPASM_dom"/>
</dbReference>
<keyword evidence="9" id="KW-1185">Reference proteome</keyword>
<dbReference type="SFLD" id="SFLDS00029">
    <property type="entry name" value="Radical_SAM"/>
    <property type="match status" value="1"/>
</dbReference>
<sequence length="356" mass="41369">MSNKPGLRQRLGLEAFRAKRQQQKESHELRTLFWECTLRCNVACRHCGSDCRACVEQADMPKEDFLRVIDSITPHVDTHRVFIIFTGGEPLMRKDLEICGRELYRREYPWGIVTNGLHLSRQRLDSLLQAGMHSITVSLDGFEDAHNWLRCHPLSFQRATEAIRMLTGEEEIIWDVVTCVNQNNIEQLPAFRDFLIGIGVRRWRIFTIFPVGRAAEVPELQLSDKQFTGLLDFIVSTRQEGKIQLNFACEGFLGRYEMKARDYFYHCNAGISVASVRVDGSISGCPSIRANYNQGNIYRDDFMQVWNERFVPFRDREWARQGECADCSMFRYCEGNGMHLHDEAGRLLVCHYRRIE</sequence>
<comment type="caution">
    <text evidence="8">The sequence shown here is derived from an EMBL/GenBank/DDBJ whole genome shotgun (WGS) entry which is preliminary data.</text>
</comment>
<name>A0ABR7D6L5_9BACT</name>
<dbReference type="PANTHER" id="PTHR11228:SF7">
    <property type="entry name" value="PQQA PEPTIDE CYCLASE"/>
    <property type="match status" value="1"/>
</dbReference>
<gene>
    <name evidence="8" type="ORF">H8S64_18690</name>
</gene>
<evidence type="ECO:0000259" key="7">
    <source>
        <dbReference type="PROSITE" id="PS51918"/>
    </source>
</evidence>
<evidence type="ECO:0000313" key="8">
    <source>
        <dbReference type="EMBL" id="MBC5623125.1"/>
    </source>
</evidence>
<evidence type="ECO:0000256" key="4">
    <source>
        <dbReference type="ARBA" id="ARBA00022723"/>
    </source>
</evidence>
<dbReference type="Proteomes" id="UP000646484">
    <property type="component" value="Unassembled WGS sequence"/>
</dbReference>
<evidence type="ECO:0000256" key="5">
    <source>
        <dbReference type="ARBA" id="ARBA00023004"/>
    </source>
</evidence>
<dbReference type="EMBL" id="JACOOH010000009">
    <property type="protein sequence ID" value="MBC5623125.1"/>
    <property type="molecule type" value="Genomic_DNA"/>
</dbReference>
<dbReference type="Pfam" id="PF13186">
    <property type="entry name" value="SPASM"/>
    <property type="match status" value="1"/>
</dbReference>
<evidence type="ECO:0000256" key="6">
    <source>
        <dbReference type="ARBA" id="ARBA00023014"/>
    </source>
</evidence>
<dbReference type="InterPro" id="IPR017200">
    <property type="entry name" value="PqqE-like"/>
</dbReference>